<accession>A0A151RTU2</accession>
<dbReference type="EMBL" id="KQ483573">
    <property type="protein sequence ID" value="KYP45967.1"/>
    <property type="molecule type" value="Genomic_DNA"/>
</dbReference>
<evidence type="ECO:0000259" key="2">
    <source>
        <dbReference type="PROSITE" id="PS50158"/>
    </source>
</evidence>
<name>A0A151RTU2_CAJCA</name>
<dbReference type="PROSITE" id="PS50158">
    <property type="entry name" value="ZF_CCHC"/>
    <property type="match status" value="1"/>
</dbReference>
<proteinExistence type="predicted"/>
<keyword evidence="4" id="KW-1185">Reference proteome</keyword>
<dbReference type="InterPro" id="IPR036875">
    <property type="entry name" value="Znf_CCHC_sf"/>
</dbReference>
<dbReference type="SUPFAM" id="SSF57756">
    <property type="entry name" value="Retrovirus zinc finger-like domains"/>
    <property type="match status" value="1"/>
</dbReference>
<reference evidence="3" key="1">
    <citation type="journal article" date="2012" name="Nat. Biotechnol.">
        <title>Draft genome sequence of pigeonpea (Cajanus cajan), an orphan legume crop of resource-poor farmers.</title>
        <authorList>
            <person name="Varshney R.K."/>
            <person name="Chen W."/>
            <person name="Li Y."/>
            <person name="Bharti A.K."/>
            <person name="Saxena R.K."/>
            <person name="Schlueter J.A."/>
            <person name="Donoghue M.T."/>
            <person name="Azam S."/>
            <person name="Fan G."/>
            <person name="Whaley A.M."/>
            <person name="Farmer A.D."/>
            <person name="Sheridan J."/>
            <person name="Iwata A."/>
            <person name="Tuteja R."/>
            <person name="Penmetsa R.V."/>
            <person name="Wu W."/>
            <person name="Upadhyaya H.D."/>
            <person name="Yang S.P."/>
            <person name="Shah T."/>
            <person name="Saxena K.B."/>
            <person name="Michael T."/>
            <person name="McCombie W.R."/>
            <person name="Yang B."/>
            <person name="Zhang G."/>
            <person name="Yang H."/>
            <person name="Wang J."/>
            <person name="Spillane C."/>
            <person name="Cook D.R."/>
            <person name="May G.D."/>
            <person name="Xu X."/>
            <person name="Jackson S.A."/>
        </authorList>
    </citation>
    <scope>NUCLEOTIDE SEQUENCE [LARGE SCALE GENOMIC DNA]</scope>
</reference>
<organism evidence="3 4">
    <name type="scientific">Cajanus cajan</name>
    <name type="common">Pigeon pea</name>
    <name type="synonym">Cajanus indicus</name>
    <dbReference type="NCBI Taxonomy" id="3821"/>
    <lineage>
        <taxon>Eukaryota</taxon>
        <taxon>Viridiplantae</taxon>
        <taxon>Streptophyta</taxon>
        <taxon>Embryophyta</taxon>
        <taxon>Tracheophyta</taxon>
        <taxon>Spermatophyta</taxon>
        <taxon>Magnoliopsida</taxon>
        <taxon>eudicotyledons</taxon>
        <taxon>Gunneridae</taxon>
        <taxon>Pentapetalae</taxon>
        <taxon>rosids</taxon>
        <taxon>fabids</taxon>
        <taxon>Fabales</taxon>
        <taxon>Fabaceae</taxon>
        <taxon>Papilionoideae</taxon>
        <taxon>50 kb inversion clade</taxon>
        <taxon>NPAAA clade</taxon>
        <taxon>indigoferoid/millettioid clade</taxon>
        <taxon>Phaseoleae</taxon>
        <taxon>Cajanus</taxon>
    </lineage>
</organism>
<sequence length="138" mass="15724">MGLWVSNFWTGGNKCHFCRKNGHFQKDCPKCKAKHMELKYFAVKEEVQKYRVLIEHISTNLMIADPLTKGLLPKTFTGHVVNMGVPVRNTPLVVPVDYSSRSQELAKSCLREVGSVHAKALRRSSEYSVHSNKDYCIK</sequence>
<keyword evidence="1" id="KW-0862">Zinc</keyword>
<dbReference type="GO" id="GO:0003676">
    <property type="term" value="F:nucleic acid binding"/>
    <property type="evidence" value="ECO:0007669"/>
    <property type="project" value="InterPro"/>
</dbReference>
<keyword evidence="1" id="KW-0863">Zinc-finger</keyword>
<protein>
    <recommendedName>
        <fullName evidence="2">CCHC-type domain-containing protein</fullName>
    </recommendedName>
</protein>
<evidence type="ECO:0000313" key="3">
    <source>
        <dbReference type="EMBL" id="KYP45967.1"/>
    </source>
</evidence>
<dbReference type="AlphaFoldDB" id="A0A151RTU2"/>
<gene>
    <name evidence="3" type="ORF">KK1_032463</name>
</gene>
<evidence type="ECO:0000256" key="1">
    <source>
        <dbReference type="PROSITE-ProRule" id="PRU00047"/>
    </source>
</evidence>
<keyword evidence="1" id="KW-0479">Metal-binding</keyword>
<dbReference type="Gramene" id="C.cajan_31301.t">
    <property type="protein sequence ID" value="C.cajan_31301.t"/>
    <property type="gene ID" value="C.cajan_31301"/>
</dbReference>
<dbReference type="InterPro" id="IPR001878">
    <property type="entry name" value="Znf_CCHC"/>
</dbReference>
<dbReference type="GO" id="GO:0008270">
    <property type="term" value="F:zinc ion binding"/>
    <property type="evidence" value="ECO:0007669"/>
    <property type="project" value="UniProtKB-KW"/>
</dbReference>
<evidence type="ECO:0000313" key="4">
    <source>
        <dbReference type="Proteomes" id="UP000075243"/>
    </source>
</evidence>
<dbReference type="Proteomes" id="UP000075243">
    <property type="component" value="Unassembled WGS sequence"/>
</dbReference>
<feature type="domain" description="CCHC-type" evidence="2">
    <location>
        <begin position="14"/>
        <end position="30"/>
    </location>
</feature>